<dbReference type="PANTHER" id="PTHR48063:SF106">
    <property type="entry name" value="LEUCINE-RICH REPEAT DOMAIN, L DOMAIN-LIKE PROTEIN-RELATED"/>
    <property type="match status" value="1"/>
</dbReference>
<dbReference type="InterPro" id="IPR046956">
    <property type="entry name" value="RLP23-like"/>
</dbReference>
<keyword evidence="9" id="KW-0472">Membrane</keyword>
<evidence type="ECO:0000259" key="12">
    <source>
        <dbReference type="Pfam" id="PF23598"/>
    </source>
</evidence>
<dbReference type="Proteomes" id="UP001206925">
    <property type="component" value="Unassembled WGS sequence"/>
</dbReference>
<dbReference type="SMART" id="SM00369">
    <property type="entry name" value="LRR_TYP"/>
    <property type="match status" value="10"/>
</dbReference>
<keyword evidence="14" id="KW-1185">Reference proteome</keyword>
<keyword evidence="10" id="KW-0325">Glycoprotein</keyword>
<evidence type="ECO:0000256" key="9">
    <source>
        <dbReference type="ARBA" id="ARBA00023136"/>
    </source>
</evidence>
<evidence type="ECO:0000313" key="13">
    <source>
        <dbReference type="EMBL" id="KAI7725328.1"/>
    </source>
</evidence>
<evidence type="ECO:0000313" key="14">
    <source>
        <dbReference type="Proteomes" id="UP001206925"/>
    </source>
</evidence>
<dbReference type="InterPro" id="IPR003591">
    <property type="entry name" value="Leu-rich_rpt_typical-subtyp"/>
</dbReference>
<dbReference type="FunFam" id="3.80.10.10:FF:000111">
    <property type="entry name" value="LRR receptor-like serine/threonine-protein kinase ERECTA"/>
    <property type="match status" value="1"/>
</dbReference>
<dbReference type="Pfam" id="PF00560">
    <property type="entry name" value="LRR_1"/>
    <property type="match status" value="7"/>
</dbReference>
<evidence type="ECO:0000256" key="7">
    <source>
        <dbReference type="ARBA" id="ARBA00022737"/>
    </source>
</evidence>
<feature type="domain" description="Disease resistance R13L4/SHOC-2-like LRR" evidence="12">
    <location>
        <begin position="219"/>
        <end position="431"/>
    </location>
</feature>
<dbReference type="FunFam" id="3.80.10.10:FF:000129">
    <property type="entry name" value="Leucine-rich repeat receptor-like kinase"/>
    <property type="match status" value="1"/>
</dbReference>
<keyword evidence="6" id="KW-0732">Signal</keyword>
<reference evidence="13" key="1">
    <citation type="submission" date="2022-06" db="EMBL/GenBank/DDBJ databases">
        <title>Uncovering the hologenomic basis of an extraordinary plant invasion.</title>
        <authorList>
            <person name="Bieker V.C."/>
            <person name="Martin M.D."/>
            <person name="Gilbert T."/>
            <person name="Hodgins K."/>
            <person name="Battlay P."/>
            <person name="Petersen B."/>
            <person name="Wilson J."/>
        </authorList>
    </citation>
    <scope>NUCLEOTIDE SEQUENCE</scope>
    <source>
        <strain evidence="13">AA19_3_7</strain>
        <tissue evidence="13">Leaf</tissue>
    </source>
</reference>
<dbReference type="InterPro" id="IPR032675">
    <property type="entry name" value="LRR_dom_sf"/>
</dbReference>
<dbReference type="GO" id="GO:0051707">
    <property type="term" value="P:response to other organism"/>
    <property type="evidence" value="ECO:0007669"/>
    <property type="project" value="UniProtKB-ARBA"/>
</dbReference>
<protein>
    <recommendedName>
        <fullName evidence="15">Leucine-rich repeat-containing N-terminal plant-type domain-containing protein</fullName>
    </recommendedName>
</protein>
<evidence type="ECO:0000256" key="4">
    <source>
        <dbReference type="ARBA" id="ARBA00022614"/>
    </source>
</evidence>
<keyword evidence="4" id="KW-0433">Leucine-rich repeat</keyword>
<dbReference type="Pfam" id="PF23598">
    <property type="entry name" value="LRR_14"/>
    <property type="match status" value="1"/>
</dbReference>
<evidence type="ECO:0008006" key="15">
    <source>
        <dbReference type="Google" id="ProtNLM"/>
    </source>
</evidence>
<keyword evidence="8" id="KW-1133">Transmembrane helix</keyword>
<dbReference type="Gene3D" id="3.80.10.10">
    <property type="entry name" value="Ribonuclease Inhibitor"/>
    <property type="match status" value="5"/>
</dbReference>
<keyword evidence="3" id="KW-1003">Cell membrane</keyword>
<proteinExistence type="inferred from homology"/>
<dbReference type="InterPro" id="IPR001611">
    <property type="entry name" value="Leu-rich_rpt"/>
</dbReference>
<organism evidence="13 14">
    <name type="scientific">Ambrosia artemisiifolia</name>
    <name type="common">Common ragweed</name>
    <dbReference type="NCBI Taxonomy" id="4212"/>
    <lineage>
        <taxon>Eukaryota</taxon>
        <taxon>Viridiplantae</taxon>
        <taxon>Streptophyta</taxon>
        <taxon>Embryophyta</taxon>
        <taxon>Tracheophyta</taxon>
        <taxon>Spermatophyta</taxon>
        <taxon>Magnoliopsida</taxon>
        <taxon>eudicotyledons</taxon>
        <taxon>Gunneridae</taxon>
        <taxon>Pentapetalae</taxon>
        <taxon>asterids</taxon>
        <taxon>campanulids</taxon>
        <taxon>Asterales</taxon>
        <taxon>Asteraceae</taxon>
        <taxon>Asteroideae</taxon>
        <taxon>Heliantheae alliance</taxon>
        <taxon>Heliantheae</taxon>
        <taxon>Ambrosia</taxon>
    </lineage>
</organism>
<keyword evidence="5" id="KW-0812">Transmembrane</keyword>
<evidence type="ECO:0000256" key="2">
    <source>
        <dbReference type="ARBA" id="ARBA00009592"/>
    </source>
</evidence>
<dbReference type="FunFam" id="3.80.10.10:FF:000095">
    <property type="entry name" value="LRR receptor-like serine/threonine-protein kinase GSO1"/>
    <property type="match status" value="1"/>
</dbReference>
<comment type="caution">
    <text evidence="13">The sequence shown here is derived from an EMBL/GenBank/DDBJ whole genome shotgun (WGS) entry which is preliminary data.</text>
</comment>
<dbReference type="Pfam" id="PF13855">
    <property type="entry name" value="LRR_8"/>
    <property type="match status" value="2"/>
</dbReference>
<dbReference type="Pfam" id="PF08263">
    <property type="entry name" value="LRRNT_2"/>
    <property type="match status" value="1"/>
</dbReference>
<sequence>MLMIPSSNVTCIERERQSLLSIKQTLTDPSNILSTWSGVECCQWHGVGCDSRNGHVVKLDLRSQVPSVETIGKQLEGELSPSLKNLKHLRYLDLSMNSFSGNIPKFLGSFQGLEYLNLSASFSGGVVPRHLGNLSRLQYLDLSYFFSTNTGAIGFGPAPILDDLGWVSSLSSLRYLGLSGITIPNHTDWYHPITMLPSLLTLNLAACGITNIPSVKFINFTSLHSLDLSLNNIKSTFPVWLSNLTGLMHLHLNGNYFHGKIPDFIGMFNHLVTINLSFNFFETLIPDKFCNLSSLVHLQLSENSFSGPIPQSIGLLFRLEDLYLDNNQLSGNIPMSVWQLSKLKTLDLSYNSLVGVLSETHFTKLKNMNNLMLSGTWLVLNFSSGWVPPFQLQVFEADSCNIGPHFPNWLQTQTHIQSLYLFNSSIRDIIPEWFENIMSHILYLDLSNNQISGKLPQFHFKNSDSLGDYDGILRMNSNKFEGSLATFPSNVRILDLSDNLLSGHVPQTDGRMNPRLEVVNLSKNRFNGSIPVHLCKLPSIWVLDLSQNKFSGRLPSCLGNLIRLQVMDVSNNTITGVVPSSFGSLIELMSLHLHNNRFEGNLPLSLQNLTSLVTLDAGNNFLIGRIPFWIGESLLNLRILNLQSNKFTGKIPLQLCQLDALQHLNLAQNYIIGMIPHCFSNLSGMIINSDDFGYSVGGKYEENILAYIKGIQLVYTTTLQFLTTLDISSNNITGEIPDVLMNLVGLKNLNLSRNQLKGQIPRMIGNLSQIESLDLSTNMLSGRIPQSLTSLNFLSYLNLSFNNLSGAIPVGNQLQTLGDPYIYEGNDRLCGPQVSRSCIGNNSSQNHVVEDEVQDDDEGLWFYFGMGPGSSESCSPKKEVFLMSRYPSPVDALRDGELASCVEVCF</sequence>
<comment type="similarity">
    <text evidence="2">Belongs to the RLP family.</text>
</comment>
<gene>
    <name evidence="13" type="ORF">M8C21_029676</name>
</gene>
<evidence type="ECO:0000256" key="5">
    <source>
        <dbReference type="ARBA" id="ARBA00022692"/>
    </source>
</evidence>
<evidence type="ECO:0000259" key="11">
    <source>
        <dbReference type="Pfam" id="PF08263"/>
    </source>
</evidence>
<dbReference type="FunFam" id="3.80.10.10:FF:000041">
    <property type="entry name" value="LRR receptor-like serine/threonine-protein kinase ERECTA"/>
    <property type="match status" value="1"/>
</dbReference>
<evidence type="ECO:0000256" key="8">
    <source>
        <dbReference type="ARBA" id="ARBA00022989"/>
    </source>
</evidence>
<evidence type="ECO:0000256" key="3">
    <source>
        <dbReference type="ARBA" id="ARBA00022475"/>
    </source>
</evidence>
<dbReference type="AlphaFoldDB" id="A0AAD5BL27"/>
<dbReference type="InterPro" id="IPR055414">
    <property type="entry name" value="LRR_R13L4/SHOC2-like"/>
</dbReference>
<keyword evidence="7" id="KW-0677">Repeat</keyword>
<feature type="domain" description="Leucine-rich repeat-containing N-terminal plant-type" evidence="11">
    <location>
        <begin position="14"/>
        <end position="50"/>
    </location>
</feature>
<evidence type="ECO:0000256" key="6">
    <source>
        <dbReference type="ARBA" id="ARBA00022729"/>
    </source>
</evidence>
<comment type="subcellular location">
    <subcellularLocation>
        <location evidence="1">Cell membrane</location>
        <topology evidence="1">Single-pass type I membrane protein</topology>
    </subcellularLocation>
</comment>
<accession>A0AAD5BL27</accession>
<evidence type="ECO:0000256" key="10">
    <source>
        <dbReference type="ARBA" id="ARBA00023180"/>
    </source>
</evidence>
<evidence type="ECO:0000256" key="1">
    <source>
        <dbReference type="ARBA" id="ARBA00004251"/>
    </source>
</evidence>
<dbReference type="InterPro" id="IPR013210">
    <property type="entry name" value="LRR_N_plant-typ"/>
</dbReference>
<dbReference type="SUPFAM" id="SSF52047">
    <property type="entry name" value="RNI-like"/>
    <property type="match status" value="2"/>
</dbReference>
<name>A0AAD5BL27_AMBAR</name>
<dbReference type="EMBL" id="JAMZMK010011975">
    <property type="protein sequence ID" value="KAI7725328.1"/>
    <property type="molecule type" value="Genomic_DNA"/>
</dbReference>
<dbReference type="PANTHER" id="PTHR48063">
    <property type="entry name" value="LRR RECEPTOR-LIKE KINASE"/>
    <property type="match status" value="1"/>
</dbReference>
<dbReference type="GO" id="GO:0006952">
    <property type="term" value="P:defense response"/>
    <property type="evidence" value="ECO:0007669"/>
    <property type="project" value="UniProtKB-ARBA"/>
</dbReference>
<dbReference type="GO" id="GO:0005886">
    <property type="term" value="C:plasma membrane"/>
    <property type="evidence" value="ECO:0007669"/>
    <property type="project" value="UniProtKB-SubCell"/>
</dbReference>